<dbReference type="Proteomes" id="UP000285301">
    <property type="component" value="Unassembled WGS sequence"/>
</dbReference>
<evidence type="ECO:0000313" key="9">
    <source>
        <dbReference type="EMBL" id="RWS11950.1"/>
    </source>
</evidence>
<dbReference type="InterPro" id="IPR039859">
    <property type="entry name" value="PFA4/ZDH16/20/ERF2-like"/>
</dbReference>
<keyword evidence="4 7" id="KW-1133">Transmembrane helix</keyword>
<dbReference type="PANTHER" id="PTHR22883">
    <property type="entry name" value="ZINC FINGER DHHC DOMAIN CONTAINING PROTEIN"/>
    <property type="match status" value="1"/>
</dbReference>
<dbReference type="GO" id="GO:0006612">
    <property type="term" value="P:protein targeting to membrane"/>
    <property type="evidence" value="ECO:0007669"/>
    <property type="project" value="TreeGrafter"/>
</dbReference>
<evidence type="ECO:0000256" key="3">
    <source>
        <dbReference type="ARBA" id="ARBA00022692"/>
    </source>
</evidence>
<evidence type="ECO:0000256" key="5">
    <source>
        <dbReference type="ARBA" id="ARBA00023136"/>
    </source>
</evidence>
<organism evidence="10 11">
    <name type="scientific">Dinothrombium tinctorium</name>
    <dbReference type="NCBI Taxonomy" id="1965070"/>
    <lineage>
        <taxon>Eukaryota</taxon>
        <taxon>Metazoa</taxon>
        <taxon>Ecdysozoa</taxon>
        <taxon>Arthropoda</taxon>
        <taxon>Chelicerata</taxon>
        <taxon>Arachnida</taxon>
        <taxon>Acari</taxon>
        <taxon>Acariformes</taxon>
        <taxon>Trombidiformes</taxon>
        <taxon>Prostigmata</taxon>
        <taxon>Anystina</taxon>
        <taxon>Parasitengona</taxon>
        <taxon>Trombidioidea</taxon>
        <taxon>Trombidiidae</taxon>
        <taxon>Dinothrombium</taxon>
    </lineage>
</organism>
<keyword evidence="5 7" id="KW-0472">Membrane</keyword>
<feature type="domain" description="Palmitoyltransferase DHHC" evidence="8">
    <location>
        <begin position="11"/>
        <end position="149"/>
    </location>
</feature>
<dbReference type="OrthoDB" id="302728at2759"/>
<dbReference type="EC" id="2.3.1.225" evidence="7"/>
<dbReference type="GO" id="GO:0016020">
    <property type="term" value="C:membrane"/>
    <property type="evidence" value="ECO:0007669"/>
    <property type="project" value="UniProtKB-SubCell"/>
</dbReference>
<reference evidence="10" key="2">
    <citation type="submission" date="2018-11" db="EMBL/GenBank/DDBJ databases">
        <title>Trombidioid mite genomics.</title>
        <authorList>
            <person name="Dong X."/>
        </authorList>
    </citation>
    <scope>NUCLEOTIDE SEQUENCE</scope>
    <source>
        <strain evidence="10">UoL-WK</strain>
    </source>
</reference>
<dbReference type="GO" id="GO:0005783">
    <property type="term" value="C:endoplasmic reticulum"/>
    <property type="evidence" value="ECO:0007669"/>
    <property type="project" value="TreeGrafter"/>
</dbReference>
<dbReference type="Pfam" id="PF01529">
    <property type="entry name" value="DHHC"/>
    <property type="match status" value="1"/>
</dbReference>
<dbReference type="PROSITE" id="PS50216">
    <property type="entry name" value="DHHC"/>
    <property type="match status" value="1"/>
</dbReference>
<feature type="transmembrane region" description="Helical" evidence="7">
    <location>
        <begin position="86"/>
        <end position="103"/>
    </location>
</feature>
<dbReference type="AlphaFoldDB" id="A0A3S3P4I1"/>
<comment type="similarity">
    <text evidence="7">Belongs to the DHHC palmitoyltransferase family.</text>
</comment>
<protein>
    <recommendedName>
        <fullName evidence="7">Palmitoyltransferase</fullName>
        <ecNumber evidence="7">2.3.1.225</ecNumber>
    </recommendedName>
</protein>
<proteinExistence type="inferred from homology"/>
<keyword evidence="11" id="KW-1185">Reference proteome</keyword>
<evidence type="ECO:0000256" key="6">
    <source>
        <dbReference type="ARBA" id="ARBA00023315"/>
    </source>
</evidence>
<name>A0A3S3P4I1_9ACAR</name>
<dbReference type="EMBL" id="NCKU01001508">
    <property type="protein sequence ID" value="RWS11950.1"/>
    <property type="molecule type" value="Genomic_DNA"/>
</dbReference>
<dbReference type="InterPro" id="IPR001594">
    <property type="entry name" value="Palmitoyltrfase_DHHC"/>
</dbReference>
<feature type="transmembrane region" description="Helical" evidence="7">
    <location>
        <begin position="60"/>
        <end position="80"/>
    </location>
</feature>
<evidence type="ECO:0000256" key="1">
    <source>
        <dbReference type="ARBA" id="ARBA00004141"/>
    </source>
</evidence>
<dbReference type="GO" id="GO:0005794">
    <property type="term" value="C:Golgi apparatus"/>
    <property type="evidence" value="ECO:0007669"/>
    <property type="project" value="TreeGrafter"/>
</dbReference>
<evidence type="ECO:0000313" key="10">
    <source>
        <dbReference type="EMBL" id="RWS11953.1"/>
    </source>
</evidence>
<comment type="caution">
    <text evidence="10">The sequence shown here is derived from an EMBL/GenBank/DDBJ whole genome shotgun (WGS) entry which is preliminary data.</text>
</comment>
<dbReference type="EMBL" id="NCKU01001507">
    <property type="protein sequence ID" value="RWS11953.1"/>
    <property type="molecule type" value="Genomic_DNA"/>
</dbReference>
<evidence type="ECO:0000256" key="4">
    <source>
        <dbReference type="ARBA" id="ARBA00022989"/>
    </source>
</evidence>
<dbReference type="PANTHER" id="PTHR22883:SF414">
    <property type="entry name" value="PALMITOYLTRANSFERASE ZDHHC24-RELATED"/>
    <property type="match status" value="1"/>
</dbReference>
<keyword evidence="6 7" id="KW-0012">Acyltransferase</keyword>
<feature type="transmembrane region" description="Helical" evidence="7">
    <location>
        <begin position="110"/>
        <end position="133"/>
    </location>
</feature>
<comment type="subcellular location">
    <subcellularLocation>
        <location evidence="1">Membrane</location>
        <topology evidence="1">Multi-pass membrane protein</topology>
    </subcellularLocation>
</comment>
<evidence type="ECO:0000313" key="11">
    <source>
        <dbReference type="Proteomes" id="UP000285301"/>
    </source>
</evidence>
<keyword evidence="2 7" id="KW-0808">Transferase</keyword>
<sequence>MLLPSKLLPDWRFCASCESNSPPRSYHCNVCDACIAKRDHHCTFAASCIGYFNFRYYFTLLIYITIGALYASILNMFFIWDVLGGFTAYNFMAHTFPFIFWVLGLLPFKIMVWCMISVIDVCGFMFAVGMLVYHGSLLVSNQTVYEKNKAIHKYDLKHWKANVCESLGQRWFLVWISPWLKSELPRNGIDFPSYKEYKLKSHKNK</sequence>
<comment type="catalytic activity">
    <reaction evidence="7">
        <text>L-cysteinyl-[protein] + hexadecanoyl-CoA = S-hexadecanoyl-L-cysteinyl-[protein] + CoA</text>
        <dbReference type="Rhea" id="RHEA:36683"/>
        <dbReference type="Rhea" id="RHEA-COMP:10131"/>
        <dbReference type="Rhea" id="RHEA-COMP:11032"/>
        <dbReference type="ChEBI" id="CHEBI:29950"/>
        <dbReference type="ChEBI" id="CHEBI:57287"/>
        <dbReference type="ChEBI" id="CHEBI:57379"/>
        <dbReference type="ChEBI" id="CHEBI:74151"/>
        <dbReference type="EC" id="2.3.1.225"/>
    </reaction>
</comment>
<evidence type="ECO:0000259" key="8">
    <source>
        <dbReference type="Pfam" id="PF01529"/>
    </source>
</evidence>
<accession>A0A3S3P4I1</accession>
<evidence type="ECO:0000256" key="2">
    <source>
        <dbReference type="ARBA" id="ARBA00022679"/>
    </source>
</evidence>
<reference evidence="10 11" key="1">
    <citation type="journal article" date="2018" name="Gigascience">
        <title>Genomes of trombidid mites reveal novel predicted allergens and laterally-transferred genes associated with secondary metabolism.</title>
        <authorList>
            <person name="Dong X."/>
            <person name="Chaisiri K."/>
            <person name="Xia D."/>
            <person name="Armstrong S.D."/>
            <person name="Fang Y."/>
            <person name="Donnelly M.J."/>
            <person name="Kadowaki T."/>
            <person name="McGarry J.W."/>
            <person name="Darby A.C."/>
            <person name="Makepeace B.L."/>
        </authorList>
    </citation>
    <scope>NUCLEOTIDE SEQUENCE [LARGE SCALE GENOMIC DNA]</scope>
    <source>
        <strain evidence="10">UoL-WK</strain>
    </source>
</reference>
<dbReference type="GO" id="GO:0019706">
    <property type="term" value="F:protein-cysteine S-palmitoyltransferase activity"/>
    <property type="evidence" value="ECO:0007669"/>
    <property type="project" value="UniProtKB-EC"/>
</dbReference>
<keyword evidence="3 7" id="KW-0812">Transmembrane</keyword>
<evidence type="ECO:0000256" key="7">
    <source>
        <dbReference type="RuleBase" id="RU079119"/>
    </source>
</evidence>
<dbReference type="STRING" id="1965070.A0A3S3P4I1"/>
<comment type="domain">
    <text evidence="7">The DHHC domain is required for palmitoyltransferase activity.</text>
</comment>
<gene>
    <name evidence="10" type="ORF">B4U79_05264</name>
    <name evidence="9" type="ORF">B4U79_16016</name>
</gene>